<accession>A0A239LWC2</accession>
<dbReference type="AlphaFoldDB" id="A0A239LWC2"/>
<reference evidence="12 13" key="1">
    <citation type="submission" date="2017-06" db="EMBL/GenBank/DDBJ databases">
        <authorList>
            <person name="Kim H.J."/>
            <person name="Triplett B.A."/>
        </authorList>
    </citation>
    <scope>NUCLEOTIDE SEQUENCE [LARGE SCALE GENOMIC DNA]</scope>
    <source>
        <strain evidence="12 13">DSM 19307</strain>
    </source>
</reference>
<keyword evidence="3 8" id="KW-1134">Transmembrane beta strand</keyword>
<dbReference type="Pfam" id="PF07715">
    <property type="entry name" value="Plug"/>
    <property type="match status" value="1"/>
</dbReference>
<dbReference type="Proteomes" id="UP000198393">
    <property type="component" value="Unassembled WGS sequence"/>
</dbReference>
<feature type="domain" description="TonB-dependent receptor plug" evidence="11">
    <location>
        <begin position="116"/>
        <end position="221"/>
    </location>
</feature>
<evidence type="ECO:0000256" key="4">
    <source>
        <dbReference type="ARBA" id="ARBA00022692"/>
    </source>
</evidence>
<dbReference type="NCBIfam" id="TIGR04057">
    <property type="entry name" value="SusC_RagA_signa"/>
    <property type="match status" value="1"/>
</dbReference>
<dbReference type="InterPro" id="IPR000531">
    <property type="entry name" value="Beta-barrel_TonB"/>
</dbReference>
<keyword evidence="5 9" id="KW-0798">TonB box</keyword>
<dbReference type="SUPFAM" id="SSF49464">
    <property type="entry name" value="Carboxypeptidase regulatory domain-like"/>
    <property type="match status" value="1"/>
</dbReference>
<comment type="subcellular location">
    <subcellularLocation>
        <location evidence="1 8">Cell outer membrane</location>
        <topology evidence="1 8">Multi-pass membrane protein</topology>
    </subcellularLocation>
</comment>
<dbReference type="InterPro" id="IPR023996">
    <property type="entry name" value="TonB-dep_OMP_SusC/RagA"/>
</dbReference>
<dbReference type="Pfam" id="PF13715">
    <property type="entry name" value="CarbopepD_reg_2"/>
    <property type="match status" value="1"/>
</dbReference>
<evidence type="ECO:0000256" key="1">
    <source>
        <dbReference type="ARBA" id="ARBA00004571"/>
    </source>
</evidence>
<dbReference type="GO" id="GO:0009279">
    <property type="term" value="C:cell outer membrane"/>
    <property type="evidence" value="ECO:0007669"/>
    <property type="project" value="UniProtKB-SubCell"/>
</dbReference>
<evidence type="ECO:0000313" key="13">
    <source>
        <dbReference type="Proteomes" id="UP000198393"/>
    </source>
</evidence>
<evidence type="ECO:0000256" key="7">
    <source>
        <dbReference type="ARBA" id="ARBA00023237"/>
    </source>
</evidence>
<evidence type="ECO:0000256" key="2">
    <source>
        <dbReference type="ARBA" id="ARBA00022448"/>
    </source>
</evidence>
<feature type="domain" description="TonB-dependent receptor-like beta-barrel" evidence="10">
    <location>
        <begin position="427"/>
        <end position="991"/>
    </location>
</feature>
<dbReference type="InterPro" id="IPR023997">
    <property type="entry name" value="TonB-dep_OMP_SusC/RagA_CS"/>
</dbReference>
<keyword evidence="13" id="KW-1185">Reference proteome</keyword>
<keyword evidence="6 8" id="KW-0472">Membrane</keyword>
<evidence type="ECO:0000256" key="5">
    <source>
        <dbReference type="ARBA" id="ARBA00023077"/>
    </source>
</evidence>
<dbReference type="FunFam" id="2.170.130.10:FF:000008">
    <property type="entry name" value="SusC/RagA family TonB-linked outer membrane protein"/>
    <property type="match status" value="1"/>
</dbReference>
<sequence length="1039" mass="114067">MTNMYKIFLVSLFILMVSWVYGQERTVSGTVTDQNGESLPGVTIREVTTTNGVITDIDGKYILTVSSADAVLGFSFIGFASQEIVVGDRTTIDVSLSEAVGELEEVVVIGYGTQKKKVVTGAIESVSSDEISSTPIVRVDQALQGRAAGVNLTNSSGQPGEQPNIIIRGIGTNGNAQPLFLVDGIAVQSIDNLNPADIESMEVLKDASSTAIYGTRAANGIVLITTKKGQRGGVNVTYSGYKGIQSVSKKVDMLNAQQYQTLMAEAGVLNLAREPFDPNEIPANDTDWQEELFTNNAPIESHSISISGGSEKSTFLSSVSYFNQEGIIGGDKSKFERYTARLNTQSEVNAWLSWGNNFNFSNVKTRGVNSNGSFNGAYNSALNMDPLTAVFENDPSVLTDPTDDYAGNPVVTDSRGNVYAISNNIGQEIVNPLARLEILNFRFNKDQFVGNVYAKVEPIEGLSFKSDFGMDLSYLKFDDYTDLYFLSSTTNNLNNTNLSKQFIRSLTLQVENTVSYTRKIDDHNFNVLLGTSAVKNDSELLSGFGEGVTVTNPDLRYLSLAIDSLERTSGAAWQNRLSSVFTRLMYDYKEKYSATLTYRKDGSSQFGPNNRYGNFMSFGASWFISDEAFFPQWDEITFVKLRGGWGVNGNDKISPFAYVSTIDFDINYSFGGGATRGAIPTNIQNENIQWEESQQLNFGLDAGLFSNRLTATFDYYNKTTKKLLLVPSSIPASAGLNPSFNNVGEVENKGVEMSLEWRDRKGDFNYSIGVNAAYNKNTMTQIDGEGSFLTGSSWALAGEVTRTFQGNPIYTFFGYKTDGIFQSQADVFSHISSDGTPIQPSAQPGDIRFVDVNGDGRITADDRTIIGSPNPDWVVGSTINVGYKNFDLSILLNGLLGQDIFNGINRPDLPASNKQSWILDRWTESNPSTTVPRFVANDVNGNYTRPTDLVNIKDGSFIRMKNIQIGYNFPGSVLERFKCTSWRLYISAENLFTFTSYDGPDPEVGARVFDGNPVLSDRGIDRGIYPQARTFRIGTSITF</sequence>
<dbReference type="Gene3D" id="2.170.130.10">
    <property type="entry name" value="TonB-dependent receptor, plug domain"/>
    <property type="match status" value="1"/>
</dbReference>
<dbReference type="InterPro" id="IPR039426">
    <property type="entry name" value="TonB-dep_rcpt-like"/>
</dbReference>
<dbReference type="InterPro" id="IPR008969">
    <property type="entry name" value="CarboxyPept-like_regulatory"/>
</dbReference>
<dbReference type="InterPro" id="IPR037066">
    <property type="entry name" value="Plug_dom_sf"/>
</dbReference>
<evidence type="ECO:0000259" key="10">
    <source>
        <dbReference type="Pfam" id="PF00593"/>
    </source>
</evidence>
<dbReference type="NCBIfam" id="TIGR04056">
    <property type="entry name" value="OMP_RagA_SusC"/>
    <property type="match status" value="1"/>
</dbReference>
<dbReference type="Pfam" id="PF00593">
    <property type="entry name" value="TonB_dep_Rec_b-barrel"/>
    <property type="match status" value="1"/>
</dbReference>
<keyword evidence="2 8" id="KW-0813">Transport</keyword>
<dbReference type="EMBL" id="FZPD01000006">
    <property type="protein sequence ID" value="SNT34675.1"/>
    <property type="molecule type" value="Genomic_DNA"/>
</dbReference>
<comment type="similarity">
    <text evidence="8 9">Belongs to the TonB-dependent receptor family.</text>
</comment>
<evidence type="ECO:0000256" key="3">
    <source>
        <dbReference type="ARBA" id="ARBA00022452"/>
    </source>
</evidence>
<name>A0A239LWC2_EKHLU</name>
<evidence type="ECO:0000256" key="8">
    <source>
        <dbReference type="PROSITE-ProRule" id="PRU01360"/>
    </source>
</evidence>
<dbReference type="PROSITE" id="PS52016">
    <property type="entry name" value="TONB_DEPENDENT_REC_3"/>
    <property type="match status" value="1"/>
</dbReference>
<proteinExistence type="inferred from homology"/>
<dbReference type="Gene3D" id="2.60.40.1120">
    <property type="entry name" value="Carboxypeptidase-like, regulatory domain"/>
    <property type="match status" value="1"/>
</dbReference>
<evidence type="ECO:0000313" key="12">
    <source>
        <dbReference type="EMBL" id="SNT34675.1"/>
    </source>
</evidence>
<dbReference type="InterPro" id="IPR036942">
    <property type="entry name" value="Beta-barrel_TonB_sf"/>
</dbReference>
<keyword evidence="4 8" id="KW-0812">Transmembrane</keyword>
<protein>
    <submittedName>
        <fullName evidence="12">TonB-linked outer membrane protein, SusC/RagA family</fullName>
    </submittedName>
</protein>
<dbReference type="Gene3D" id="2.40.170.20">
    <property type="entry name" value="TonB-dependent receptor, beta-barrel domain"/>
    <property type="match status" value="1"/>
</dbReference>
<dbReference type="SUPFAM" id="SSF56935">
    <property type="entry name" value="Porins"/>
    <property type="match status" value="1"/>
</dbReference>
<dbReference type="InterPro" id="IPR012910">
    <property type="entry name" value="Plug_dom"/>
</dbReference>
<evidence type="ECO:0000256" key="6">
    <source>
        <dbReference type="ARBA" id="ARBA00023136"/>
    </source>
</evidence>
<evidence type="ECO:0000259" key="11">
    <source>
        <dbReference type="Pfam" id="PF07715"/>
    </source>
</evidence>
<gene>
    <name evidence="12" type="ORF">SAMN05421640_3436</name>
</gene>
<evidence type="ECO:0000256" key="9">
    <source>
        <dbReference type="RuleBase" id="RU003357"/>
    </source>
</evidence>
<organism evidence="12 13">
    <name type="scientific">Ekhidna lutea</name>
    <dbReference type="NCBI Taxonomy" id="447679"/>
    <lineage>
        <taxon>Bacteria</taxon>
        <taxon>Pseudomonadati</taxon>
        <taxon>Bacteroidota</taxon>
        <taxon>Cytophagia</taxon>
        <taxon>Cytophagales</taxon>
        <taxon>Reichenbachiellaceae</taxon>
        <taxon>Ekhidna</taxon>
    </lineage>
</organism>
<keyword evidence="7 8" id="KW-0998">Cell outer membrane</keyword>
<dbReference type="OrthoDB" id="9768177at2"/>